<dbReference type="EMBL" id="JAPWTK010000220">
    <property type="protein sequence ID" value="KAJ8945319.1"/>
    <property type="molecule type" value="Genomic_DNA"/>
</dbReference>
<accession>A0AAV8Y3I3</accession>
<dbReference type="Proteomes" id="UP001162162">
    <property type="component" value="Unassembled WGS sequence"/>
</dbReference>
<sequence>MFLKSPKRLRAFHIRCPNIPTTTADSWTLGNMIKAVILKFNPNETVTIKESQTKFQDTSVETDLKTIFKYYKQLHDAIEKTQDIHFSALTASSERNKSVTSYR</sequence>
<comment type="caution">
    <text evidence="1">The sequence shown here is derived from an EMBL/GenBank/DDBJ whole genome shotgun (WGS) entry which is preliminary data.</text>
</comment>
<evidence type="ECO:0000313" key="2">
    <source>
        <dbReference type="Proteomes" id="UP001162162"/>
    </source>
</evidence>
<organism evidence="1 2">
    <name type="scientific">Aromia moschata</name>
    <dbReference type="NCBI Taxonomy" id="1265417"/>
    <lineage>
        <taxon>Eukaryota</taxon>
        <taxon>Metazoa</taxon>
        <taxon>Ecdysozoa</taxon>
        <taxon>Arthropoda</taxon>
        <taxon>Hexapoda</taxon>
        <taxon>Insecta</taxon>
        <taxon>Pterygota</taxon>
        <taxon>Neoptera</taxon>
        <taxon>Endopterygota</taxon>
        <taxon>Coleoptera</taxon>
        <taxon>Polyphaga</taxon>
        <taxon>Cucujiformia</taxon>
        <taxon>Chrysomeloidea</taxon>
        <taxon>Cerambycidae</taxon>
        <taxon>Cerambycinae</taxon>
        <taxon>Callichromatini</taxon>
        <taxon>Aromia</taxon>
    </lineage>
</organism>
<evidence type="ECO:0000313" key="1">
    <source>
        <dbReference type="EMBL" id="KAJ8945319.1"/>
    </source>
</evidence>
<dbReference type="AlphaFoldDB" id="A0AAV8Y3I3"/>
<gene>
    <name evidence="1" type="ORF">NQ318_003619</name>
</gene>
<reference evidence="1" key="1">
    <citation type="journal article" date="2023" name="Insect Mol. Biol.">
        <title>Genome sequencing provides insights into the evolution of gene families encoding plant cell wall-degrading enzymes in longhorned beetles.</title>
        <authorList>
            <person name="Shin N.R."/>
            <person name="Okamura Y."/>
            <person name="Kirsch R."/>
            <person name="Pauchet Y."/>
        </authorList>
    </citation>
    <scope>NUCLEOTIDE SEQUENCE</scope>
    <source>
        <strain evidence="1">AMC_N1</strain>
    </source>
</reference>
<protein>
    <submittedName>
        <fullName evidence="1">Uncharacterized protein</fullName>
    </submittedName>
</protein>
<keyword evidence="2" id="KW-1185">Reference proteome</keyword>
<proteinExistence type="predicted"/>
<name>A0AAV8Y3I3_9CUCU</name>